<dbReference type="SMART" id="SM00478">
    <property type="entry name" value="ENDO3c"/>
    <property type="match status" value="1"/>
</dbReference>
<evidence type="ECO:0000256" key="1">
    <source>
        <dbReference type="ARBA" id="ARBA00000086"/>
    </source>
</evidence>
<dbReference type="PANTHER" id="PTHR43003">
    <property type="entry name" value="DNA-3-METHYLADENINE GLYCOSYLASE"/>
    <property type="match status" value="1"/>
</dbReference>
<evidence type="ECO:0000256" key="5">
    <source>
        <dbReference type="ARBA" id="ARBA00023204"/>
    </source>
</evidence>
<evidence type="ECO:0000256" key="4">
    <source>
        <dbReference type="ARBA" id="ARBA00022763"/>
    </source>
</evidence>
<dbReference type="SUPFAM" id="SSF48150">
    <property type="entry name" value="DNA-glycosylase"/>
    <property type="match status" value="1"/>
</dbReference>
<protein>
    <recommendedName>
        <fullName evidence="3">DNA-3-methyladenine glycosylase II</fullName>
        <ecNumber evidence="3">3.2.2.21</ecNumber>
    </recommendedName>
</protein>
<dbReference type="Proteomes" id="UP000034637">
    <property type="component" value="Unassembled WGS sequence"/>
</dbReference>
<organism evidence="8 9">
    <name type="scientific">Candidatus Amesbacteria bacterium GW2011_GWA1_48_9</name>
    <dbReference type="NCBI Taxonomy" id="1618355"/>
    <lineage>
        <taxon>Bacteria</taxon>
        <taxon>Candidatus Amesiibacteriota</taxon>
    </lineage>
</organism>
<dbReference type="InterPro" id="IPR011257">
    <property type="entry name" value="DNA_glycosylase"/>
</dbReference>
<dbReference type="InterPro" id="IPR051912">
    <property type="entry name" value="Alkylbase_DNA_Glycosylase/TA"/>
</dbReference>
<evidence type="ECO:0000313" key="9">
    <source>
        <dbReference type="Proteomes" id="UP000034637"/>
    </source>
</evidence>
<dbReference type="GO" id="GO:0032993">
    <property type="term" value="C:protein-DNA complex"/>
    <property type="evidence" value="ECO:0007669"/>
    <property type="project" value="TreeGrafter"/>
</dbReference>
<dbReference type="Gene3D" id="1.10.340.30">
    <property type="entry name" value="Hypothetical protein, domain 2"/>
    <property type="match status" value="1"/>
</dbReference>
<dbReference type="GO" id="GO:0032131">
    <property type="term" value="F:alkylated DNA binding"/>
    <property type="evidence" value="ECO:0007669"/>
    <property type="project" value="TreeGrafter"/>
</dbReference>
<dbReference type="AlphaFoldDB" id="A0A0G1UZZ1"/>
<dbReference type="CDD" id="cd00056">
    <property type="entry name" value="ENDO3c"/>
    <property type="match status" value="1"/>
</dbReference>
<feature type="domain" description="HhH-GPD" evidence="7">
    <location>
        <begin position="89"/>
        <end position="205"/>
    </location>
</feature>
<evidence type="ECO:0000256" key="6">
    <source>
        <dbReference type="SAM" id="MobiDB-lite"/>
    </source>
</evidence>
<evidence type="ECO:0000259" key="7">
    <source>
        <dbReference type="SMART" id="SM00478"/>
    </source>
</evidence>
<evidence type="ECO:0000256" key="2">
    <source>
        <dbReference type="ARBA" id="ARBA00010817"/>
    </source>
</evidence>
<keyword evidence="5" id="KW-0234">DNA repair</keyword>
<dbReference type="PANTHER" id="PTHR43003:SF5">
    <property type="entry name" value="DNA-3-METHYLADENINE GLYCOSYLASE"/>
    <property type="match status" value="1"/>
</dbReference>
<evidence type="ECO:0000256" key="3">
    <source>
        <dbReference type="ARBA" id="ARBA00012000"/>
    </source>
</evidence>
<sequence>MGRRRGYGIPDLSTTRNILKSTPQPSEGKFLLSLRFRGEQLILHRVMGKANPFGHLKKDPVMKRLIEKHGELKLVWETDVWEDLVDSIISQQLSDKVAATIGKRFRALFGKKFPRPGRVLAITNEKIRACGLSWSKVSYIKNIAEAIETGKLVLEKLGDMEDEEVMTELTKIKGVGQWTAEMTLMFSLFRPRSLAARYLWKSLER</sequence>
<reference evidence="8 9" key="1">
    <citation type="journal article" date="2015" name="Nature">
        <title>rRNA introns, odd ribosomes, and small enigmatic genomes across a large radiation of phyla.</title>
        <authorList>
            <person name="Brown C.T."/>
            <person name="Hug L.A."/>
            <person name="Thomas B.C."/>
            <person name="Sharon I."/>
            <person name="Castelle C.J."/>
            <person name="Singh A."/>
            <person name="Wilkins M.J."/>
            <person name="Williams K.H."/>
            <person name="Banfield J.F."/>
        </authorList>
    </citation>
    <scope>NUCLEOTIDE SEQUENCE [LARGE SCALE GENOMIC DNA]</scope>
</reference>
<dbReference type="EMBL" id="LCPP01000024">
    <property type="protein sequence ID" value="KKU99717.1"/>
    <property type="molecule type" value="Genomic_DNA"/>
</dbReference>
<evidence type="ECO:0000313" key="8">
    <source>
        <dbReference type="EMBL" id="KKU99717.1"/>
    </source>
</evidence>
<dbReference type="GO" id="GO:0043916">
    <property type="term" value="F:DNA-7-methylguanine glycosylase activity"/>
    <property type="evidence" value="ECO:0007669"/>
    <property type="project" value="TreeGrafter"/>
</dbReference>
<proteinExistence type="inferred from homology"/>
<keyword evidence="4" id="KW-0227">DNA damage</keyword>
<name>A0A0G1UZZ1_9BACT</name>
<comment type="catalytic activity">
    <reaction evidence="1">
        <text>Hydrolysis of alkylated DNA, releasing 3-methyladenine, 3-methylguanine, 7-methylguanine and 7-methyladenine.</text>
        <dbReference type="EC" id="3.2.2.21"/>
    </reaction>
</comment>
<feature type="region of interest" description="Disordered" evidence="6">
    <location>
        <begin position="1"/>
        <end position="20"/>
    </location>
</feature>
<dbReference type="GO" id="GO:0006285">
    <property type="term" value="P:base-excision repair, AP site formation"/>
    <property type="evidence" value="ECO:0007669"/>
    <property type="project" value="TreeGrafter"/>
</dbReference>
<dbReference type="GO" id="GO:0006307">
    <property type="term" value="P:DNA alkylation repair"/>
    <property type="evidence" value="ECO:0007669"/>
    <property type="project" value="TreeGrafter"/>
</dbReference>
<accession>A0A0G1UZZ1</accession>
<comment type="caution">
    <text evidence="8">The sequence shown here is derived from an EMBL/GenBank/DDBJ whole genome shotgun (WGS) entry which is preliminary data.</text>
</comment>
<dbReference type="FunFam" id="1.10.340.30:FF:000004">
    <property type="entry name" value="DNA-3-methyladenine glycosylase II"/>
    <property type="match status" value="1"/>
</dbReference>
<comment type="similarity">
    <text evidence="2">Belongs to the alkylbase DNA glycosidase AlkA family.</text>
</comment>
<gene>
    <name evidence="8" type="ORF">UY33_C0024G0022</name>
</gene>
<dbReference type="GO" id="GO:0008725">
    <property type="term" value="F:DNA-3-methyladenine glycosylase activity"/>
    <property type="evidence" value="ECO:0007669"/>
    <property type="project" value="TreeGrafter"/>
</dbReference>
<dbReference type="EC" id="3.2.2.21" evidence="3"/>
<dbReference type="InterPro" id="IPR003265">
    <property type="entry name" value="HhH-GPD_domain"/>
</dbReference>
<dbReference type="Pfam" id="PF00730">
    <property type="entry name" value="HhH-GPD"/>
    <property type="match status" value="1"/>
</dbReference>